<dbReference type="SUPFAM" id="SSF52833">
    <property type="entry name" value="Thioredoxin-like"/>
    <property type="match status" value="1"/>
</dbReference>
<proteinExistence type="predicted"/>
<dbReference type="Gene3D" id="3.40.30.10">
    <property type="entry name" value="Glutaredoxin"/>
    <property type="match status" value="1"/>
</dbReference>
<keyword evidence="8" id="KW-1185">Reference proteome</keyword>
<keyword evidence="4" id="KW-0676">Redox-active center</keyword>
<dbReference type="InterPro" id="IPR036249">
    <property type="entry name" value="Thioredoxin-like_sf"/>
</dbReference>
<dbReference type="CDD" id="cd02966">
    <property type="entry name" value="TlpA_like_family"/>
    <property type="match status" value="1"/>
</dbReference>
<organism evidence="7 8">
    <name type="scientific">Chitinophaga defluvii</name>
    <dbReference type="NCBI Taxonomy" id="3163343"/>
    <lineage>
        <taxon>Bacteria</taxon>
        <taxon>Pseudomonadati</taxon>
        <taxon>Bacteroidota</taxon>
        <taxon>Chitinophagia</taxon>
        <taxon>Chitinophagales</taxon>
        <taxon>Chitinophagaceae</taxon>
        <taxon>Chitinophaga</taxon>
    </lineage>
</organism>
<dbReference type="Pfam" id="PF08534">
    <property type="entry name" value="Redoxin"/>
    <property type="match status" value="1"/>
</dbReference>
<evidence type="ECO:0000256" key="3">
    <source>
        <dbReference type="ARBA" id="ARBA00023157"/>
    </source>
</evidence>
<evidence type="ECO:0000259" key="6">
    <source>
        <dbReference type="PROSITE" id="PS51352"/>
    </source>
</evidence>
<feature type="domain" description="Thioredoxin" evidence="6">
    <location>
        <begin position="25"/>
        <end position="170"/>
    </location>
</feature>
<dbReference type="EMBL" id="JBEXAC010000002">
    <property type="protein sequence ID" value="MET7000680.1"/>
    <property type="molecule type" value="Genomic_DNA"/>
</dbReference>
<dbReference type="InterPro" id="IPR013766">
    <property type="entry name" value="Thioredoxin_domain"/>
</dbReference>
<keyword evidence="2" id="KW-0201">Cytochrome c-type biogenesis</keyword>
<dbReference type="RefSeq" id="WP_354663233.1">
    <property type="nucleotide sequence ID" value="NZ_JBEXAC010000002.1"/>
</dbReference>
<evidence type="ECO:0000256" key="4">
    <source>
        <dbReference type="ARBA" id="ARBA00023284"/>
    </source>
</evidence>
<sequence>MKKLKSLFSMVLVFCCWFSGFAQGLKVGDKMPEVTINNVYNYIKPEIQWSDFKGKVVILDFWSRGCKACVEAFPKVEALQRKFGDKIQILVVSSDDKATLDKYLSSFTKTKVSMPNVPSVTSDTLLGQLFPHIFVPHHVWIDKDGVVQAITDGYNTNEESISKLLNGLTVSSENKKDIPLDYFQTHTLWDIVKLDSAAAVTYSFLFTRFLKSNTTKGTDLEVFDSSRGQIRTDYINGNVLNLYLKAFNGYRNGREMLAINRVIWEIKDSSCIAAPSDHQLADQWKAKYQFNYEQIVPFSEEANRFELMKRNLNSYFGKVLGIGGQIEQRSVQCLVLKTKGKFKQSPHSDPTAEGHYRNVPFPLVLMGIKSEFNKDARPFIDETGITGNVDMDVFEDYSRIKNQPSAEKLKVYNQHLARYNLRIIQETRRLDMLVMKEVSMQEQ</sequence>
<evidence type="ECO:0000256" key="1">
    <source>
        <dbReference type="ARBA" id="ARBA00004196"/>
    </source>
</evidence>
<evidence type="ECO:0000256" key="5">
    <source>
        <dbReference type="SAM" id="SignalP"/>
    </source>
</evidence>
<gene>
    <name evidence="7" type="ORF">ABR189_25070</name>
</gene>
<dbReference type="PANTHER" id="PTHR42852:SF6">
    <property type="entry name" value="THIOL:DISULFIDE INTERCHANGE PROTEIN DSBE"/>
    <property type="match status" value="1"/>
</dbReference>
<reference evidence="7 8" key="1">
    <citation type="submission" date="2024-06" db="EMBL/GenBank/DDBJ databases">
        <title>Chitinophaga defluvii sp. nov., isolated from municipal sewage.</title>
        <authorList>
            <person name="Zhang L."/>
        </authorList>
    </citation>
    <scope>NUCLEOTIDE SEQUENCE [LARGE SCALE GENOMIC DNA]</scope>
    <source>
        <strain evidence="7 8">H8</strain>
    </source>
</reference>
<evidence type="ECO:0000313" key="8">
    <source>
        <dbReference type="Proteomes" id="UP001549749"/>
    </source>
</evidence>
<dbReference type="PANTHER" id="PTHR42852">
    <property type="entry name" value="THIOL:DISULFIDE INTERCHANGE PROTEIN DSBE"/>
    <property type="match status" value="1"/>
</dbReference>
<dbReference type="Proteomes" id="UP001549749">
    <property type="component" value="Unassembled WGS sequence"/>
</dbReference>
<accession>A0ABV2TCB5</accession>
<dbReference type="InterPro" id="IPR050553">
    <property type="entry name" value="Thioredoxin_ResA/DsbE_sf"/>
</dbReference>
<keyword evidence="5" id="KW-0732">Signal</keyword>
<feature type="signal peptide" evidence="5">
    <location>
        <begin position="1"/>
        <end position="22"/>
    </location>
</feature>
<dbReference type="InterPro" id="IPR013740">
    <property type="entry name" value="Redoxin"/>
</dbReference>
<keyword evidence="3" id="KW-1015">Disulfide bond</keyword>
<name>A0ABV2TCB5_9BACT</name>
<feature type="chain" id="PRO_5045924951" evidence="5">
    <location>
        <begin position="23"/>
        <end position="443"/>
    </location>
</feature>
<evidence type="ECO:0000313" key="7">
    <source>
        <dbReference type="EMBL" id="MET7000680.1"/>
    </source>
</evidence>
<protein>
    <submittedName>
        <fullName evidence="7">TlpA disulfide reductase family protein</fullName>
    </submittedName>
</protein>
<dbReference type="PROSITE" id="PS51352">
    <property type="entry name" value="THIOREDOXIN_2"/>
    <property type="match status" value="1"/>
</dbReference>
<comment type="subcellular location">
    <subcellularLocation>
        <location evidence="1">Cell envelope</location>
    </subcellularLocation>
</comment>
<comment type="caution">
    <text evidence="7">The sequence shown here is derived from an EMBL/GenBank/DDBJ whole genome shotgun (WGS) entry which is preliminary data.</text>
</comment>
<evidence type="ECO:0000256" key="2">
    <source>
        <dbReference type="ARBA" id="ARBA00022748"/>
    </source>
</evidence>